<accession>A0A1G2GX39</accession>
<proteinExistence type="predicted"/>
<dbReference type="Proteomes" id="UP000179106">
    <property type="component" value="Unassembled WGS sequence"/>
</dbReference>
<name>A0A1G2GX39_9BACT</name>
<gene>
    <name evidence="1" type="ORF">A3B25_01700</name>
</gene>
<protein>
    <submittedName>
        <fullName evidence="1">Uncharacterized protein</fullName>
    </submittedName>
</protein>
<reference evidence="1 2" key="1">
    <citation type="journal article" date="2016" name="Nat. Commun.">
        <title>Thousands of microbial genomes shed light on interconnected biogeochemical processes in an aquifer system.</title>
        <authorList>
            <person name="Anantharaman K."/>
            <person name="Brown C.T."/>
            <person name="Hug L.A."/>
            <person name="Sharon I."/>
            <person name="Castelle C.J."/>
            <person name="Probst A.J."/>
            <person name="Thomas B.C."/>
            <person name="Singh A."/>
            <person name="Wilkins M.J."/>
            <person name="Karaoz U."/>
            <person name="Brodie E.L."/>
            <person name="Williams K.H."/>
            <person name="Hubbard S.S."/>
            <person name="Banfield J.F."/>
        </authorList>
    </citation>
    <scope>NUCLEOTIDE SEQUENCE [LARGE SCALE GENOMIC DNA]</scope>
</reference>
<dbReference type="AlphaFoldDB" id="A0A1G2GX39"/>
<dbReference type="STRING" id="1802126.A3B25_01700"/>
<comment type="caution">
    <text evidence="1">The sequence shown here is derived from an EMBL/GenBank/DDBJ whole genome shotgun (WGS) entry which is preliminary data.</text>
</comment>
<dbReference type="EMBL" id="MHNW01000002">
    <property type="protein sequence ID" value="OGZ54752.1"/>
    <property type="molecule type" value="Genomic_DNA"/>
</dbReference>
<sequence length="160" mass="17790">MKSLKLKSLAMCPMGNNVIINGKMTSVLKTVVILLALILLAALFLVGWKFTLSPQSFPDVSGRWQGVFLTNNQVYFGHLGNYNNEYVVLKNIYYLRAADSLQQGAVPQGANLNLVKLGAELHGPEDIMYIPRDKILFWENLTSSSQVVQAINNFLSQEGK</sequence>
<evidence type="ECO:0000313" key="2">
    <source>
        <dbReference type="Proteomes" id="UP000179106"/>
    </source>
</evidence>
<evidence type="ECO:0000313" key="1">
    <source>
        <dbReference type="EMBL" id="OGZ54752.1"/>
    </source>
</evidence>
<organism evidence="1 2">
    <name type="scientific">Candidatus Ryanbacteria bacterium RIFCSPLOWO2_01_FULL_48_26</name>
    <dbReference type="NCBI Taxonomy" id="1802126"/>
    <lineage>
        <taxon>Bacteria</taxon>
        <taxon>Candidatus Ryaniibacteriota</taxon>
    </lineage>
</organism>